<name>A0A9W4D1Q1_BLUGR</name>
<evidence type="ECO:0000313" key="3">
    <source>
        <dbReference type="Proteomes" id="UP000683417"/>
    </source>
</evidence>
<feature type="compositionally biased region" description="Polar residues" evidence="1">
    <location>
        <begin position="185"/>
        <end position="203"/>
    </location>
</feature>
<gene>
    <name evidence="2" type="ORF">BGTH12_LOCUS3892</name>
</gene>
<feature type="region of interest" description="Disordered" evidence="1">
    <location>
        <begin position="184"/>
        <end position="214"/>
    </location>
</feature>
<comment type="caution">
    <text evidence="2">The sequence shown here is derived from an EMBL/GenBank/DDBJ whole genome shotgun (WGS) entry which is preliminary data.</text>
</comment>
<sequence>MLSRQSNTSETIGRRGDFLLEFWDRSRPLRFNFHRSSRIAVSDKPAQHGSSTRSTNFSEQKEAELAVFAKEQSEEVLNAKLTELTNAMLAALYYDNSESTLIYMSSESRELTAIGNPMCEKARALAQQEQMEESAYKKRKLQHKVDSDANIPDTSPSDFAKTIRNKVEKALKKSPPKFIFETIKSGKTPQGIQTENSESQSKGGLSRKRKREWEKETSAEVTKLLDLAHRTSFNPKCFSSNPEAFFIKKTYCYKLQQLHRHLGYPSIN</sequence>
<reference evidence="2" key="1">
    <citation type="submission" date="2020-10" db="EMBL/GenBank/DDBJ databases">
        <authorList>
            <person name="Muller C M."/>
        </authorList>
    </citation>
    <scope>NUCLEOTIDE SEQUENCE</scope>
    <source>
        <strain evidence="2">THUN-12</strain>
    </source>
</reference>
<evidence type="ECO:0000256" key="1">
    <source>
        <dbReference type="SAM" id="MobiDB-lite"/>
    </source>
</evidence>
<evidence type="ECO:0000313" key="2">
    <source>
        <dbReference type="EMBL" id="CAD6502534.1"/>
    </source>
</evidence>
<dbReference type="AlphaFoldDB" id="A0A9W4D1Q1"/>
<accession>A0A9W4D1Q1</accession>
<dbReference type="Proteomes" id="UP000683417">
    <property type="component" value="Unassembled WGS sequence"/>
</dbReference>
<protein>
    <submittedName>
        <fullName evidence="2">BgTH12-05125</fullName>
    </submittedName>
</protein>
<proteinExistence type="predicted"/>
<dbReference type="EMBL" id="CAJHIT010000006">
    <property type="protein sequence ID" value="CAD6502534.1"/>
    <property type="molecule type" value="Genomic_DNA"/>
</dbReference>
<organism evidence="2 3">
    <name type="scientific">Blumeria graminis f. sp. triticale</name>
    <dbReference type="NCBI Taxonomy" id="1689686"/>
    <lineage>
        <taxon>Eukaryota</taxon>
        <taxon>Fungi</taxon>
        <taxon>Dikarya</taxon>
        <taxon>Ascomycota</taxon>
        <taxon>Pezizomycotina</taxon>
        <taxon>Leotiomycetes</taxon>
        <taxon>Erysiphales</taxon>
        <taxon>Erysiphaceae</taxon>
        <taxon>Blumeria</taxon>
    </lineage>
</organism>